<evidence type="ECO:0000256" key="2">
    <source>
        <dbReference type="ARBA" id="ARBA00022679"/>
    </source>
</evidence>
<comment type="similarity">
    <text evidence="1">Belongs to the P-Pant transferase superfamily. Gsp/Sfp/HetI/AcpT family.</text>
</comment>
<dbReference type="RefSeq" id="WP_204290729.1">
    <property type="nucleotide sequence ID" value="NZ_BAAAGZ010000009.1"/>
</dbReference>
<proteinExistence type="inferred from homology"/>
<evidence type="ECO:0000259" key="3">
    <source>
        <dbReference type="Pfam" id="PF01648"/>
    </source>
</evidence>
<gene>
    <name evidence="4" type="ORF">Vgi01_18710</name>
</gene>
<evidence type="ECO:0000313" key="4">
    <source>
        <dbReference type="EMBL" id="GIJ15187.1"/>
    </source>
</evidence>
<reference evidence="4 5" key="1">
    <citation type="submission" date="2021-01" db="EMBL/GenBank/DDBJ databases">
        <title>Whole genome shotgun sequence of Verrucosispora gifhornensis NBRC 16317.</title>
        <authorList>
            <person name="Komaki H."/>
            <person name="Tamura T."/>
        </authorList>
    </citation>
    <scope>NUCLEOTIDE SEQUENCE [LARGE SCALE GENOMIC DNA]</scope>
    <source>
        <strain evidence="4 5">NBRC 16317</strain>
    </source>
</reference>
<dbReference type="Pfam" id="PF01648">
    <property type="entry name" value="ACPS"/>
    <property type="match status" value="1"/>
</dbReference>
<sequence>MTAPGVVHVWRLGLELPASQARVFDELLSPAERARRDGYADRALRRRFLAVYGSLRVILGAYRTEPAARVPLRTGRWGKPLLDDDGPRFNISHSGRCALLAVSAERDVGVDVEQARPGRLVEPFARRYFPPAEARLVATAAPAERTALHLTLWTRKEACVKAAGDRLLNGLDLPVAGPDGLLVQQPGGRLPGPWRVRDLRVPPGYRGSVALAGTEPFDIEYRHCRPVDLARVSTGAVLASPNNDAFGG</sequence>
<keyword evidence="2 4" id="KW-0808">Transferase</keyword>
<protein>
    <submittedName>
        <fullName evidence="4">4'-phosphopantetheinyl transferase</fullName>
    </submittedName>
</protein>
<accession>A0ABQ4IBD4</accession>
<dbReference type="SUPFAM" id="SSF56214">
    <property type="entry name" value="4'-phosphopantetheinyl transferase"/>
    <property type="match status" value="2"/>
</dbReference>
<feature type="domain" description="4'-phosphopantetheinyl transferase" evidence="3">
    <location>
        <begin position="108"/>
        <end position="173"/>
    </location>
</feature>
<dbReference type="GO" id="GO:0016740">
    <property type="term" value="F:transferase activity"/>
    <property type="evidence" value="ECO:0007669"/>
    <property type="project" value="UniProtKB-KW"/>
</dbReference>
<dbReference type="InterPro" id="IPR008278">
    <property type="entry name" value="4-PPantetheinyl_Trfase_dom"/>
</dbReference>
<dbReference type="PANTHER" id="PTHR12215">
    <property type="entry name" value="PHOSPHOPANTETHEINE TRANSFERASE"/>
    <property type="match status" value="1"/>
</dbReference>
<keyword evidence="5" id="KW-1185">Reference proteome</keyword>
<dbReference type="InterPro" id="IPR050559">
    <property type="entry name" value="P-Pant_transferase_sf"/>
</dbReference>
<dbReference type="InterPro" id="IPR037143">
    <property type="entry name" value="4-PPantetheinyl_Trfase_dom_sf"/>
</dbReference>
<dbReference type="EMBL" id="BOPA01000014">
    <property type="protein sequence ID" value="GIJ15187.1"/>
    <property type="molecule type" value="Genomic_DNA"/>
</dbReference>
<dbReference type="Gene3D" id="3.90.470.20">
    <property type="entry name" value="4'-phosphopantetheinyl transferase domain"/>
    <property type="match status" value="2"/>
</dbReference>
<evidence type="ECO:0000256" key="1">
    <source>
        <dbReference type="ARBA" id="ARBA00010990"/>
    </source>
</evidence>
<dbReference type="PANTHER" id="PTHR12215:SF10">
    <property type="entry name" value="L-AMINOADIPATE-SEMIALDEHYDE DEHYDROGENASE-PHOSPHOPANTETHEINYL TRANSFERASE"/>
    <property type="match status" value="1"/>
</dbReference>
<dbReference type="Proteomes" id="UP000647860">
    <property type="component" value="Unassembled WGS sequence"/>
</dbReference>
<organism evidence="4 5">
    <name type="scientific">Micromonospora gifhornensis</name>
    <dbReference type="NCBI Taxonomy" id="84594"/>
    <lineage>
        <taxon>Bacteria</taxon>
        <taxon>Bacillati</taxon>
        <taxon>Actinomycetota</taxon>
        <taxon>Actinomycetes</taxon>
        <taxon>Micromonosporales</taxon>
        <taxon>Micromonosporaceae</taxon>
        <taxon>Micromonospora</taxon>
    </lineage>
</organism>
<comment type="caution">
    <text evidence="4">The sequence shown here is derived from an EMBL/GenBank/DDBJ whole genome shotgun (WGS) entry which is preliminary data.</text>
</comment>
<name>A0ABQ4IBD4_9ACTN</name>
<evidence type="ECO:0000313" key="5">
    <source>
        <dbReference type="Proteomes" id="UP000647860"/>
    </source>
</evidence>